<sequence>MKSIINVKIYTGTEVIEDGYIRYDEKISSVGHMNGYENASEEIIDGKGTVIIPGMIDVHIHGAYDVDAMDADPNSMVTMSKEMMKEGVTTFFPTTMTQSKENIKNALKSLNEAKKLGAHFEYIHLEGPFVNKNKAGAQPLEYIINPDVELFKEWQEASGGLIKLVTYAPEVEGAKELEKELERTNVVGTVGHSDAIRSDFEGRNIFHATHLYNQMRPMHHREAGTVGHVLLDDRVMVEMIPDGIHIHPDMVKLAYRLKGAKKISVITDAMRAKGLEDGKYELGGQPVFVKNKSARLEDGTLAGSILKMDDAFRNIMAFTGCSPEEAVQMTSINQAEEFGLKHKGVLEPGKDADFVQMTPDFFVIDTTRQGKNMNEVTL</sequence>
<evidence type="ECO:0000313" key="7">
    <source>
        <dbReference type="EMBL" id="ODG89737.1"/>
    </source>
</evidence>
<accession>A0ABX2ZK24</accession>
<dbReference type="PANTHER" id="PTHR11113:SF14">
    <property type="entry name" value="N-ACETYLGLUCOSAMINE-6-PHOSPHATE DEACETYLASE"/>
    <property type="match status" value="1"/>
</dbReference>
<dbReference type="EMBL" id="MDKC01000037">
    <property type="protein sequence ID" value="ODG89737.1"/>
    <property type="molecule type" value="Genomic_DNA"/>
</dbReference>
<name>A0ABX2ZK24_9BACI</name>
<reference evidence="7 8" key="1">
    <citation type="submission" date="2016-07" db="EMBL/GenBank/DDBJ databases">
        <authorList>
            <person name="Townsley L."/>
            <person name="Shank E.A."/>
        </authorList>
    </citation>
    <scope>NUCLEOTIDE SEQUENCE [LARGE SCALE GENOMIC DNA]</scope>
    <source>
        <strain evidence="7 8">CH01</strain>
    </source>
</reference>
<dbReference type="InterPro" id="IPR032466">
    <property type="entry name" value="Metal_Hydrolase"/>
</dbReference>
<dbReference type="PANTHER" id="PTHR11113">
    <property type="entry name" value="N-ACETYLGLUCOSAMINE-6-PHOSPHATE DEACETYLASE"/>
    <property type="match status" value="1"/>
</dbReference>
<dbReference type="NCBIfam" id="TIGR00221">
    <property type="entry name" value="nagA"/>
    <property type="match status" value="1"/>
</dbReference>
<dbReference type="CDD" id="cd00854">
    <property type="entry name" value="NagA"/>
    <property type="match status" value="1"/>
</dbReference>
<evidence type="ECO:0000256" key="4">
    <source>
        <dbReference type="ARBA" id="ARBA00023277"/>
    </source>
</evidence>
<evidence type="ECO:0000256" key="3">
    <source>
        <dbReference type="ARBA" id="ARBA00022801"/>
    </source>
</evidence>
<dbReference type="InterPro" id="IPR003764">
    <property type="entry name" value="GlcNAc_6-P_deAcase"/>
</dbReference>
<evidence type="ECO:0000256" key="1">
    <source>
        <dbReference type="ARBA" id="ARBA00010716"/>
    </source>
</evidence>
<protein>
    <submittedName>
        <fullName evidence="7">N-acetylglucosamine-6-phosphate deacetylase</fullName>
    </submittedName>
</protein>
<dbReference type="Gene3D" id="3.20.20.140">
    <property type="entry name" value="Metal-dependent hydrolases"/>
    <property type="match status" value="1"/>
</dbReference>
<keyword evidence="8" id="KW-1185">Reference proteome</keyword>
<feature type="domain" description="Amidohydrolase-related" evidence="6">
    <location>
        <begin position="50"/>
        <end position="366"/>
    </location>
</feature>
<comment type="caution">
    <text evidence="7">The sequence shown here is derived from an EMBL/GenBank/DDBJ whole genome shotgun (WGS) entry which is preliminary data.</text>
</comment>
<dbReference type="PIRSF" id="PIRSF038994">
    <property type="entry name" value="NagA"/>
    <property type="match status" value="1"/>
</dbReference>
<dbReference type="InterPro" id="IPR006680">
    <property type="entry name" value="Amidohydro-rel"/>
</dbReference>
<keyword evidence="2" id="KW-0479">Metal-binding</keyword>
<keyword evidence="4 5" id="KW-0119">Carbohydrate metabolism</keyword>
<keyword evidence="3 5" id="KW-0378">Hydrolase</keyword>
<evidence type="ECO:0000259" key="6">
    <source>
        <dbReference type="Pfam" id="PF01979"/>
    </source>
</evidence>
<dbReference type="SUPFAM" id="SSF51556">
    <property type="entry name" value="Metallo-dependent hydrolases"/>
    <property type="match status" value="1"/>
</dbReference>
<evidence type="ECO:0000256" key="5">
    <source>
        <dbReference type="PIRNR" id="PIRNR038994"/>
    </source>
</evidence>
<gene>
    <name evidence="7" type="ORF">BED47_15090</name>
</gene>
<dbReference type="Pfam" id="PF01979">
    <property type="entry name" value="Amidohydro_1"/>
    <property type="match status" value="1"/>
</dbReference>
<organism evidence="7 8">
    <name type="scientific">Gottfriedia luciferensis</name>
    <dbReference type="NCBI Taxonomy" id="178774"/>
    <lineage>
        <taxon>Bacteria</taxon>
        <taxon>Bacillati</taxon>
        <taxon>Bacillota</taxon>
        <taxon>Bacilli</taxon>
        <taxon>Bacillales</taxon>
        <taxon>Bacillaceae</taxon>
        <taxon>Gottfriedia</taxon>
    </lineage>
</organism>
<evidence type="ECO:0000256" key="2">
    <source>
        <dbReference type="ARBA" id="ARBA00022723"/>
    </source>
</evidence>
<dbReference type="InterPro" id="IPR011059">
    <property type="entry name" value="Metal-dep_hydrolase_composite"/>
</dbReference>
<dbReference type="SUPFAM" id="SSF51338">
    <property type="entry name" value="Composite domain of metallo-dependent hydrolases"/>
    <property type="match status" value="1"/>
</dbReference>
<evidence type="ECO:0000313" key="8">
    <source>
        <dbReference type="Proteomes" id="UP000094580"/>
    </source>
</evidence>
<proteinExistence type="inferred from homology"/>
<dbReference type="Gene3D" id="2.30.40.10">
    <property type="entry name" value="Urease, subunit C, domain 1"/>
    <property type="match status" value="1"/>
</dbReference>
<dbReference type="RefSeq" id="WP_069035516.1">
    <property type="nucleotide sequence ID" value="NZ_MDKC01000037.1"/>
</dbReference>
<comment type="similarity">
    <text evidence="1 5">Belongs to the metallo-dependent hydrolases superfamily. NagA family.</text>
</comment>
<dbReference type="Proteomes" id="UP000094580">
    <property type="component" value="Unassembled WGS sequence"/>
</dbReference>